<protein>
    <submittedName>
        <fullName evidence="1">Uncharacterized protein</fullName>
    </submittedName>
</protein>
<comment type="caution">
    <text evidence="1">The sequence shown here is derived from an EMBL/GenBank/DDBJ whole genome shotgun (WGS) entry which is preliminary data.</text>
</comment>
<name>A0A1X0ZZG3_PSEPU</name>
<dbReference type="EMBL" id="NBWC01000012">
    <property type="protein sequence ID" value="ORL65005.1"/>
    <property type="molecule type" value="Genomic_DNA"/>
</dbReference>
<dbReference type="RefSeq" id="WP_084855663.1">
    <property type="nucleotide sequence ID" value="NZ_NBWC01000012.1"/>
</dbReference>
<evidence type="ECO:0000313" key="2">
    <source>
        <dbReference type="Proteomes" id="UP000193675"/>
    </source>
</evidence>
<evidence type="ECO:0000313" key="1">
    <source>
        <dbReference type="EMBL" id="ORL65005.1"/>
    </source>
</evidence>
<dbReference type="Proteomes" id="UP000193675">
    <property type="component" value="Unassembled WGS sequence"/>
</dbReference>
<sequence length="100" mass="11553">MDYDLEEYALDVISTFEYAMEHGDSAVMPDLDELRFSLEQLMVHHGMNGLEASVAPLRRAVRGPDVKSYREVARLIQELMLRLYPVHQEPLPESFDDVPF</sequence>
<organism evidence="1 2">
    <name type="scientific">Pseudomonas putida</name>
    <name type="common">Arthrobacter siderocapsulatus</name>
    <dbReference type="NCBI Taxonomy" id="303"/>
    <lineage>
        <taxon>Bacteria</taxon>
        <taxon>Pseudomonadati</taxon>
        <taxon>Pseudomonadota</taxon>
        <taxon>Gammaproteobacteria</taxon>
        <taxon>Pseudomonadales</taxon>
        <taxon>Pseudomonadaceae</taxon>
        <taxon>Pseudomonas</taxon>
    </lineage>
</organism>
<proteinExistence type="predicted"/>
<reference evidence="1 2" key="1">
    <citation type="submission" date="2017-04" db="EMBL/GenBank/DDBJ databases">
        <title>Presence of VIM-2 positive Pseudomonas species in chickens and their surrounding environment.</title>
        <authorList>
            <person name="Zhang R."/>
        </authorList>
    </citation>
    <scope>NUCLEOTIDE SEQUENCE [LARGE SCALE GENOMIC DNA]</scope>
    <source>
        <strain evidence="1 2">DZ-C18</strain>
    </source>
</reference>
<gene>
    <name evidence="1" type="ORF">B7H17_09765</name>
</gene>
<dbReference type="AlphaFoldDB" id="A0A1X0ZZG3"/>
<accession>A0A1X0ZZG3</accession>